<dbReference type="OrthoDB" id="10264220at2759"/>
<gene>
    <name evidence="12" type="primary">VPH1</name>
    <name evidence="12" type="ORF">EHS24_001574</name>
</gene>
<comment type="function">
    <text evidence="9">Essential component of the vacuolar proton pump (V-ATPase), a multimeric enzyme that catalyzes the translocation of protons across the membranes. Required for assembly and activity of the V-ATPase.</text>
</comment>
<evidence type="ECO:0000256" key="9">
    <source>
        <dbReference type="RuleBase" id="RU361189"/>
    </source>
</evidence>
<dbReference type="Proteomes" id="UP000279236">
    <property type="component" value="Unassembled WGS sequence"/>
</dbReference>
<evidence type="ECO:0000256" key="8">
    <source>
        <dbReference type="ARBA" id="ARBA00023136"/>
    </source>
</evidence>
<keyword evidence="13" id="KW-1185">Reference proteome</keyword>
<evidence type="ECO:0000256" key="5">
    <source>
        <dbReference type="ARBA" id="ARBA00022781"/>
    </source>
</evidence>
<feature type="transmembrane region" description="Helical" evidence="9">
    <location>
        <begin position="619"/>
        <end position="638"/>
    </location>
</feature>
<evidence type="ECO:0000256" key="11">
    <source>
        <dbReference type="SAM" id="MobiDB-lite"/>
    </source>
</evidence>
<evidence type="ECO:0000256" key="10">
    <source>
        <dbReference type="SAM" id="Coils"/>
    </source>
</evidence>
<keyword evidence="5 9" id="KW-0375">Hydrogen ion transport</keyword>
<feature type="transmembrane region" description="Helical" evidence="9">
    <location>
        <begin position="429"/>
        <end position="454"/>
    </location>
</feature>
<dbReference type="GO" id="GO:0051117">
    <property type="term" value="F:ATPase binding"/>
    <property type="evidence" value="ECO:0007669"/>
    <property type="project" value="TreeGrafter"/>
</dbReference>
<dbReference type="InterPro" id="IPR026028">
    <property type="entry name" value="V-type_ATPase_116kDa_su_euka"/>
</dbReference>
<dbReference type="EMBL" id="RSCE01000010">
    <property type="protein sequence ID" value="RSH79522.1"/>
    <property type="molecule type" value="Genomic_DNA"/>
</dbReference>
<feature type="transmembrane region" description="Helical" evidence="9">
    <location>
        <begin position="475"/>
        <end position="492"/>
    </location>
</feature>
<dbReference type="GO" id="GO:0007035">
    <property type="term" value="P:vacuolar acidification"/>
    <property type="evidence" value="ECO:0007669"/>
    <property type="project" value="TreeGrafter"/>
</dbReference>
<reference evidence="12 13" key="1">
    <citation type="submission" date="2018-11" db="EMBL/GenBank/DDBJ databases">
        <title>Genome sequence of Apiotrichum porosum DSM 27194.</title>
        <authorList>
            <person name="Aliyu H."/>
            <person name="Gorte O."/>
            <person name="Ochsenreither K."/>
        </authorList>
    </citation>
    <scope>NUCLEOTIDE SEQUENCE [LARGE SCALE GENOMIC DNA]</scope>
    <source>
        <strain evidence="12 13">DSM 27194</strain>
    </source>
</reference>
<proteinExistence type="inferred from homology"/>
<sequence>MASGNTYPNLFRSEEMSLVQLYIPTEVAHDTVYEIAEMGNIQFKDLNPQLSAFQRPFTPRLRRLGEMARRVRLFKSQIAALEPPIGIPPLSAIPPFPMVGPRSQSAFDELDEKLKEHERRLAEMNRSWEDLGKRKGELEEKKCVLNETAGFFNEAEHRHTEIRTSFDADDGTTPLLEAAAEYGNIPGESTLAGFDLEFVAGTIERTRMPTFERILWRVLRGNLYMNYSEIETPFVDATTGVHTYKDVFIIFAHGEELLAKIRKVAESMGGTLYTVDSAPDKRADALRETQTRLEDVDAVLYNVGQTRRVELSKIAEGLEAWREAVRREEEIYRTMNLLSYDQGRKTLVAEGWCPTRDITAVQLGLRRATETAGTSVPPILSEVRTHQTPPTYHRTNKFTEGFQALIDSYGMATYQEVNPGLFTVITFPFLFAVMFGDIGHGILALLSAIFMITFERRLQSAGLDEMTGMFFYGRYLVLLMGCFSIFTGFMYNDIFSKSLHIWGSGWEWPQHEANATVIAERTGSIYPFGLDPNWHGATNSLVFTNSYKMKMSIIIGVLHMTFATCLQVPNHIHFKKVRNIWAEFVPQVIFMWCLFGYLIICIIWKWATDWTQSELPPPGLLNMLIFMFLSPGTIVDGTRLYAGQGFVQTSLLLIAVVCVPWMLCAKPYLAWKDHQKIAGQGYQGLAQTHDNGRPSTSTDADLEEEEEGAGQAVAHDDGHGGSGEFEIGDVIINQIIHTIEYCLGCISNTASYLRLWALSLAHAQLSEVLYGMTLENAFLYEGGVIGGTFAVVFMFGMWFVLTLAILCLMEGLSAFLHALRLHWVEFSSKFYMAGGYPFTPLSFVVDDLDDVPA</sequence>
<comment type="similarity">
    <text evidence="2 9">Belongs to the V-ATPase 116 kDa subunit family.</text>
</comment>
<dbReference type="STRING" id="105984.A0A427XL49"/>
<evidence type="ECO:0000256" key="2">
    <source>
        <dbReference type="ARBA" id="ARBA00009904"/>
    </source>
</evidence>
<comment type="subcellular location">
    <subcellularLocation>
        <location evidence="1">Membrane</location>
        <topology evidence="1">Multi-pass membrane protein</topology>
    </subcellularLocation>
</comment>
<feature type="compositionally biased region" description="Polar residues" evidence="11">
    <location>
        <begin position="685"/>
        <end position="699"/>
    </location>
</feature>
<keyword evidence="8 9" id="KW-0472">Membrane</keyword>
<dbReference type="Pfam" id="PF01496">
    <property type="entry name" value="V_ATPase_I"/>
    <property type="match status" value="1"/>
</dbReference>
<feature type="transmembrane region" description="Helical" evidence="9">
    <location>
        <begin position="645"/>
        <end position="663"/>
    </location>
</feature>
<protein>
    <recommendedName>
        <fullName evidence="9">V-type proton ATPase subunit a</fullName>
    </recommendedName>
</protein>
<name>A0A427XL49_9TREE</name>
<keyword evidence="6 9" id="KW-1133">Transmembrane helix</keyword>
<dbReference type="PANTHER" id="PTHR11629">
    <property type="entry name" value="VACUOLAR PROTON ATPASES"/>
    <property type="match status" value="1"/>
</dbReference>
<dbReference type="RefSeq" id="XP_028474669.1">
    <property type="nucleotide sequence ID" value="XM_028617362.1"/>
</dbReference>
<dbReference type="GO" id="GO:0000329">
    <property type="term" value="C:fungal-type vacuole membrane"/>
    <property type="evidence" value="ECO:0007669"/>
    <property type="project" value="TreeGrafter"/>
</dbReference>
<feature type="region of interest" description="Disordered" evidence="11">
    <location>
        <begin position="685"/>
        <end position="718"/>
    </location>
</feature>
<feature type="coiled-coil region" evidence="10">
    <location>
        <begin position="107"/>
        <end position="134"/>
    </location>
</feature>
<evidence type="ECO:0000313" key="12">
    <source>
        <dbReference type="EMBL" id="RSH79522.1"/>
    </source>
</evidence>
<keyword evidence="7 9" id="KW-0406">Ion transport</keyword>
<dbReference type="GeneID" id="39586117"/>
<feature type="transmembrane region" description="Helical" evidence="9">
    <location>
        <begin position="584"/>
        <end position="607"/>
    </location>
</feature>
<evidence type="ECO:0000256" key="4">
    <source>
        <dbReference type="ARBA" id="ARBA00022692"/>
    </source>
</evidence>
<evidence type="ECO:0000313" key="13">
    <source>
        <dbReference type="Proteomes" id="UP000279236"/>
    </source>
</evidence>
<keyword evidence="10" id="KW-0175">Coiled coil</keyword>
<dbReference type="PIRSF" id="PIRSF001293">
    <property type="entry name" value="ATP6V0A1"/>
    <property type="match status" value="1"/>
</dbReference>
<dbReference type="PANTHER" id="PTHR11629:SF63">
    <property type="entry name" value="V-TYPE PROTON ATPASE SUBUNIT A"/>
    <property type="match status" value="1"/>
</dbReference>
<keyword evidence="4 9" id="KW-0812">Transmembrane</keyword>
<organism evidence="12 13">
    <name type="scientific">Apiotrichum porosum</name>
    <dbReference type="NCBI Taxonomy" id="105984"/>
    <lineage>
        <taxon>Eukaryota</taxon>
        <taxon>Fungi</taxon>
        <taxon>Dikarya</taxon>
        <taxon>Basidiomycota</taxon>
        <taxon>Agaricomycotina</taxon>
        <taxon>Tremellomycetes</taxon>
        <taxon>Trichosporonales</taxon>
        <taxon>Trichosporonaceae</taxon>
        <taxon>Apiotrichum</taxon>
    </lineage>
</organism>
<keyword evidence="3 9" id="KW-0813">Transport</keyword>
<feature type="transmembrane region" description="Helical" evidence="9">
    <location>
        <begin position="784"/>
        <end position="809"/>
    </location>
</feature>
<evidence type="ECO:0000256" key="6">
    <source>
        <dbReference type="ARBA" id="ARBA00022989"/>
    </source>
</evidence>
<dbReference type="GO" id="GO:0046961">
    <property type="term" value="F:proton-transporting ATPase activity, rotational mechanism"/>
    <property type="evidence" value="ECO:0007669"/>
    <property type="project" value="InterPro"/>
</dbReference>
<feature type="transmembrane region" description="Helical" evidence="9">
    <location>
        <begin position="551"/>
        <end position="572"/>
    </location>
</feature>
<dbReference type="InterPro" id="IPR002490">
    <property type="entry name" value="V-ATPase_116kDa_su"/>
</dbReference>
<accession>A0A427XL49</accession>
<evidence type="ECO:0000256" key="3">
    <source>
        <dbReference type="ARBA" id="ARBA00022448"/>
    </source>
</evidence>
<evidence type="ECO:0000256" key="1">
    <source>
        <dbReference type="ARBA" id="ARBA00004141"/>
    </source>
</evidence>
<dbReference type="AlphaFoldDB" id="A0A427XL49"/>
<evidence type="ECO:0000256" key="7">
    <source>
        <dbReference type="ARBA" id="ARBA00023065"/>
    </source>
</evidence>
<comment type="caution">
    <text evidence="12">The sequence shown here is derived from an EMBL/GenBank/DDBJ whole genome shotgun (WGS) entry which is preliminary data.</text>
</comment>
<dbReference type="GO" id="GO:0000220">
    <property type="term" value="C:vacuolar proton-transporting V-type ATPase, V0 domain"/>
    <property type="evidence" value="ECO:0007669"/>
    <property type="project" value="InterPro"/>
</dbReference>